<proteinExistence type="predicted"/>
<dbReference type="Pfam" id="PF03864">
    <property type="entry name" value="Phage_cap_E"/>
    <property type="match status" value="1"/>
</dbReference>
<comment type="caution">
    <text evidence="1">The sequence shown here is derived from an EMBL/GenBank/DDBJ whole genome shotgun (WGS) entry which is preliminary data.</text>
</comment>
<evidence type="ECO:0000313" key="2">
    <source>
        <dbReference type="Proteomes" id="UP001297272"/>
    </source>
</evidence>
<dbReference type="RefSeq" id="WP_213983737.1">
    <property type="nucleotide sequence ID" value="NZ_JAFMNX010000001.1"/>
</dbReference>
<dbReference type="Proteomes" id="UP001297272">
    <property type="component" value="Unassembled WGS sequence"/>
</dbReference>
<reference evidence="1 2" key="1">
    <citation type="submission" date="2021-03" db="EMBL/GenBank/DDBJ databases">
        <title>Tianweitania aestuarii sp. nov., isolated from a tidal flat.</title>
        <authorList>
            <person name="Park S."/>
            <person name="Yoon J.-H."/>
        </authorList>
    </citation>
    <scope>NUCLEOTIDE SEQUENCE [LARGE SCALE GENOMIC DNA]</scope>
    <source>
        <strain evidence="1 2">BSSL-BM11</strain>
    </source>
</reference>
<dbReference type="EMBL" id="JAFMNX010000001">
    <property type="protein sequence ID" value="MBS9720182.1"/>
    <property type="molecule type" value="Genomic_DNA"/>
</dbReference>
<protein>
    <submittedName>
        <fullName evidence="1">Major capsid protein</fullName>
    </submittedName>
</protein>
<sequence>MSTLLNLLNAPEFADDRLTETINVAPYRTGRPAQLGIFTDTPIATTYVKIGIRDDEVTIIPARERGGPANKNMGGKVQSTIFEIPHFPLDDAIGPSDIQNVMAWGEENALVTVGSVYNDKLSVMRSKHDATHHHLDWGALNGLVLDAEGKLLFDIYGQFDLEQIEVDFALGTADTDLAARARVAKAEIRKELRGAGTTGVRVFAGKTWFENYVGHQYWRDNLKFYPGPNPNPARDEIEDVFRDGNWIIERVDEEFNYRQPDGTFLVRKAVEDNEAIAVPLGTPYGKRYNAPPDTLDGANKRPTDKIHISTEELPHGKGKDIHSESNVLPVNTRPKTIVKLTMS</sequence>
<dbReference type="InterPro" id="IPR005564">
    <property type="entry name" value="Major_capsid_GpE"/>
</dbReference>
<accession>A0ABS5RV30</accession>
<evidence type="ECO:0000313" key="1">
    <source>
        <dbReference type="EMBL" id="MBS9720182.1"/>
    </source>
</evidence>
<organism evidence="1 2">
    <name type="scientific">Tianweitania aestuarii</name>
    <dbReference type="NCBI Taxonomy" id="2814886"/>
    <lineage>
        <taxon>Bacteria</taxon>
        <taxon>Pseudomonadati</taxon>
        <taxon>Pseudomonadota</taxon>
        <taxon>Alphaproteobacteria</taxon>
        <taxon>Hyphomicrobiales</taxon>
        <taxon>Phyllobacteriaceae</taxon>
        <taxon>Tianweitania</taxon>
    </lineage>
</organism>
<name>A0ABS5RV30_9HYPH</name>
<keyword evidence="2" id="KW-1185">Reference proteome</keyword>
<gene>
    <name evidence="1" type="ORF">JYU29_05710</name>
</gene>